<dbReference type="KEGG" id="bman:114252891"/>
<feature type="region of interest" description="Disordered" evidence="1">
    <location>
        <begin position="1"/>
        <end position="21"/>
    </location>
</feature>
<evidence type="ECO:0000313" key="3">
    <source>
        <dbReference type="RefSeq" id="XP_028043371.1"/>
    </source>
</evidence>
<keyword evidence="2" id="KW-1185">Reference proteome</keyword>
<dbReference type="Proteomes" id="UP000504629">
    <property type="component" value="Unplaced"/>
</dbReference>
<feature type="region of interest" description="Disordered" evidence="1">
    <location>
        <begin position="141"/>
        <end position="176"/>
    </location>
</feature>
<feature type="compositionally biased region" description="Low complexity" evidence="1">
    <location>
        <begin position="64"/>
        <end position="73"/>
    </location>
</feature>
<organism evidence="2 3">
    <name type="scientific">Bombyx mandarina</name>
    <name type="common">Wild silk moth</name>
    <name type="synonym">Wild silkworm</name>
    <dbReference type="NCBI Taxonomy" id="7092"/>
    <lineage>
        <taxon>Eukaryota</taxon>
        <taxon>Metazoa</taxon>
        <taxon>Ecdysozoa</taxon>
        <taxon>Arthropoda</taxon>
        <taxon>Hexapoda</taxon>
        <taxon>Insecta</taxon>
        <taxon>Pterygota</taxon>
        <taxon>Neoptera</taxon>
        <taxon>Endopterygota</taxon>
        <taxon>Lepidoptera</taxon>
        <taxon>Glossata</taxon>
        <taxon>Ditrysia</taxon>
        <taxon>Bombycoidea</taxon>
        <taxon>Bombycidae</taxon>
        <taxon>Bombycinae</taxon>
        <taxon>Bombyx</taxon>
    </lineage>
</organism>
<protein>
    <submittedName>
        <fullName evidence="3">Uncharacterized protein LOC114252891</fullName>
    </submittedName>
</protein>
<feature type="compositionally biased region" description="Basic and acidic residues" evidence="1">
    <location>
        <begin position="164"/>
        <end position="176"/>
    </location>
</feature>
<name>A0A6J2KM10_BOMMA</name>
<evidence type="ECO:0000256" key="1">
    <source>
        <dbReference type="SAM" id="MobiDB-lite"/>
    </source>
</evidence>
<dbReference type="AlphaFoldDB" id="A0A6J2KM10"/>
<accession>A0A6J2KM10</accession>
<dbReference type="RefSeq" id="XP_028043371.1">
    <property type="nucleotide sequence ID" value="XM_028187570.1"/>
</dbReference>
<feature type="compositionally biased region" description="Basic and acidic residues" evidence="1">
    <location>
        <begin position="48"/>
        <end position="63"/>
    </location>
</feature>
<dbReference type="GeneID" id="114252891"/>
<dbReference type="OrthoDB" id="8014143at2759"/>
<gene>
    <name evidence="3" type="primary">LOC114252891</name>
</gene>
<evidence type="ECO:0000313" key="2">
    <source>
        <dbReference type="Proteomes" id="UP000504629"/>
    </source>
</evidence>
<feature type="region of interest" description="Disordered" evidence="1">
    <location>
        <begin position="48"/>
        <end position="94"/>
    </location>
</feature>
<sequence>MGQEQSYVHANGPVRRYKNKYEDPVQYRNSIDCRKSEYESKEYEYIRQKARRSADSFKSDHSTESSGYRSGSSACECRSEVSSKSGYYGTSLYKNDHYKDANKDIYKPVKLPKEKRYRNQLIQLQKDELKSARLMSYLDESDKGQFKTGSSKKSGIRNYTPKILSEEEQKGKLDWS</sequence>
<proteinExistence type="predicted"/>
<reference evidence="3" key="1">
    <citation type="submission" date="2025-08" db="UniProtKB">
        <authorList>
            <consortium name="RefSeq"/>
        </authorList>
    </citation>
    <scope>IDENTIFICATION</scope>
    <source>
        <tissue evidence="3">Silk gland</tissue>
    </source>
</reference>